<dbReference type="Proteomes" id="UP000315364">
    <property type="component" value="Chromosome"/>
</dbReference>
<keyword evidence="3" id="KW-0560">Oxidoreductase</keyword>
<gene>
    <name evidence="6" type="ORF">FPZ08_19090</name>
</gene>
<sequence>MTSLNYKTDLPVLAQCDVLVIGGGSAGSAAAIAAARQGASVVLVERYGFLGGTGVMVLDTFYGFYTPGQTEKKVVGGIPDDVIAGLSAHNVLIKRPNTYGAGAGLTYDPEVLKVVWDKLAHDAGVKVLFHSYFIDLLRDGSQLKGVLVGTPKGPQAIMATTIIDASGDATVAARAGAPFEDSGALGIAQSLTTTFKMINVDMAAAKAFPKQAMWDLMAAKSDSYNLPRKEGSAHITPHDGVMVTNMTRVGGVDGTDVQQLSAAEREGRLQALEYARFLVDNVPGYEKSVLGGLAIQIGVRETRRIKGEYWLTREDVLAARQFDDAIAQCGAPIEEHHAGGNTRWEYVPDSGTYGIPYRCLLPQDVDGMLVAGRCLSASHDAHASVRSIGQCLAMGQAAGVAAALSTSMGVAPRTLPATLIRERLADMGAVL</sequence>
<dbReference type="GO" id="GO:0016491">
    <property type="term" value="F:oxidoreductase activity"/>
    <property type="evidence" value="ECO:0007669"/>
    <property type="project" value="UniProtKB-KW"/>
</dbReference>
<accession>A0A5B8LYR6</accession>
<keyword evidence="5" id="KW-0411">Iron-sulfur</keyword>
<reference evidence="6 7" key="1">
    <citation type="submission" date="2019-07" db="EMBL/GenBank/DDBJ databases">
        <title>Full genome sequence of Devosia sp. Gsoil 520.</title>
        <authorList>
            <person name="Im W.-T."/>
        </authorList>
    </citation>
    <scope>NUCLEOTIDE SEQUENCE [LARGE SCALE GENOMIC DNA]</scope>
    <source>
        <strain evidence="6 7">Gsoil 520</strain>
    </source>
</reference>
<dbReference type="AlphaFoldDB" id="A0A5B8LYR6"/>
<evidence type="ECO:0000256" key="4">
    <source>
        <dbReference type="ARBA" id="ARBA00023004"/>
    </source>
</evidence>
<evidence type="ECO:0000313" key="6">
    <source>
        <dbReference type="EMBL" id="QDZ12665.1"/>
    </source>
</evidence>
<keyword evidence="1" id="KW-0004">4Fe-4S</keyword>
<evidence type="ECO:0000256" key="5">
    <source>
        <dbReference type="ARBA" id="ARBA00023014"/>
    </source>
</evidence>
<dbReference type="InterPro" id="IPR036188">
    <property type="entry name" value="FAD/NAD-bd_sf"/>
</dbReference>
<protein>
    <submittedName>
        <fullName evidence="6">FAD-dependent oxidoreductase</fullName>
    </submittedName>
</protein>
<dbReference type="EMBL" id="CP042304">
    <property type="protein sequence ID" value="QDZ12665.1"/>
    <property type="molecule type" value="Genomic_DNA"/>
</dbReference>
<dbReference type="KEGG" id="dea:FPZ08_19090"/>
<dbReference type="PRINTS" id="PR00411">
    <property type="entry name" value="PNDRDTASEI"/>
</dbReference>
<dbReference type="InterPro" id="IPR039650">
    <property type="entry name" value="HdrA-like"/>
</dbReference>
<dbReference type="Gene3D" id="3.50.50.60">
    <property type="entry name" value="FAD/NAD(P)-binding domain"/>
    <property type="match status" value="1"/>
</dbReference>
<keyword evidence="7" id="KW-1185">Reference proteome</keyword>
<dbReference type="RefSeq" id="WP_146291896.1">
    <property type="nucleotide sequence ID" value="NZ_CP042304.1"/>
</dbReference>
<evidence type="ECO:0000256" key="1">
    <source>
        <dbReference type="ARBA" id="ARBA00022485"/>
    </source>
</evidence>
<evidence type="ECO:0000256" key="2">
    <source>
        <dbReference type="ARBA" id="ARBA00022723"/>
    </source>
</evidence>
<keyword evidence="2" id="KW-0479">Metal-binding</keyword>
<keyword evidence="4" id="KW-0408">Iron</keyword>
<dbReference type="PANTHER" id="PTHR43498:SF1">
    <property type="entry name" value="COB--COM HETERODISULFIDE REDUCTASE IRON-SULFUR SUBUNIT A"/>
    <property type="match status" value="1"/>
</dbReference>
<dbReference type="GO" id="GO:0046872">
    <property type="term" value="F:metal ion binding"/>
    <property type="evidence" value="ECO:0007669"/>
    <property type="project" value="UniProtKB-KW"/>
</dbReference>
<dbReference type="Pfam" id="PF12831">
    <property type="entry name" value="FAD_oxidored"/>
    <property type="match status" value="1"/>
</dbReference>
<dbReference type="GO" id="GO:0051539">
    <property type="term" value="F:4 iron, 4 sulfur cluster binding"/>
    <property type="evidence" value="ECO:0007669"/>
    <property type="project" value="UniProtKB-KW"/>
</dbReference>
<dbReference type="SUPFAM" id="SSF51905">
    <property type="entry name" value="FAD/NAD(P)-binding domain"/>
    <property type="match status" value="1"/>
</dbReference>
<dbReference type="PANTHER" id="PTHR43498">
    <property type="entry name" value="FERREDOXIN:COB-COM HETERODISULFIDE REDUCTASE SUBUNIT A"/>
    <property type="match status" value="1"/>
</dbReference>
<proteinExistence type="predicted"/>
<name>A0A5B8LYR6_9HYPH</name>
<organism evidence="6 7">
    <name type="scientific">Devosia ginsengisoli</name>
    <dbReference type="NCBI Taxonomy" id="400770"/>
    <lineage>
        <taxon>Bacteria</taxon>
        <taxon>Pseudomonadati</taxon>
        <taxon>Pseudomonadota</taxon>
        <taxon>Alphaproteobacteria</taxon>
        <taxon>Hyphomicrobiales</taxon>
        <taxon>Devosiaceae</taxon>
        <taxon>Devosia</taxon>
    </lineage>
</organism>
<evidence type="ECO:0000256" key="3">
    <source>
        <dbReference type="ARBA" id="ARBA00023002"/>
    </source>
</evidence>
<evidence type="ECO:0000313" key="7">
    <source>
        <dbReference type="Proteomes" id="UP000315364"/>
    </source>
</evidence>
<dbReference type="OrthoDB" id="9777740at2"/>